<organism evidence="1 2">
    <name type="scientific">Luteimonas fraxinea</name>
    <dbReference type="NCBI Taxonomy" id="2901869"/>
    <lineage>
        <taxon>Bacteria</taxon>
        <taxon>Pseudomonadati</taxon>
        <taxon>Pseudomonadota</taxon>
        <taxon>Gammaproteobacteria</taxon>
        <taxon>Lysobacterales</taxon>
        <taxon>Lysobacteraceae</taxon>
        <taxon>Luteimonas</taxon>
    </lineage>
</organism>
<dbReference type="RefSeq" id="WP_232137223.1">
    <property type="nucleotide sequence ID" value="NZ_CP089507.1"/>
</dbReference>
<reference evidence="1" key="1">
    <citation type="submission" date="2021-12" db="EMBL/GenBank/DDBJ databases">
        <authorList>
            <person name="Ulrich A."/>
        </authorList>
    </citation>
    <scope>NUCLEOTIDE SEQUENCE</scope>
    <source>
        <strain evidence="1">A1P009</strain>
    </source>
</reference>
<protein>
    <submittedName>
        <fullName evidence="1">Uncharacterized protein</fullName>
    </submittedName>
</protein>
<comment type="caution">
    <text evidence="1">The sequence shown here is derived from an EMBL/GenBank/DDBJ whole genome shotgun (WGS) entry which is preliminary data.</text>
</comment>
<accession>A0ABS8UGN8</accession>
<sequence length="153" mass="16760">MLTPYEFSAGAIIFARPISLVRPLVEHDPEFLIAGSVEAPVAVFLSGESIYQHLEAADGDSWAGLIIPDLRVELDDASAFDARAERDALGALVRMGAELAICVKRERGNGTEFVRLLAGLPVIGEHRVGFRRWQLVLGEGCDKRVIRTFEEGQ</sequence>
<reference evidence="1" key="2">
    <citation type="journal article" date="2022" name="Syst. Appl. Microbiol.">
        <title>Physiological and genomic characterisation of Luteimonas fraxinea sp. nov., a bacterial species associated with trees tolerant to ash dieback.</title>
        <authorList>
            <person name="Ulrich K."/>
            <person name="Becker R."/>
            <person name="Behrendt U."/>
            <person name="Kube M."/>
            <person name="Schneck V."/>
            <person name="Ulrich A."/>
        </authorList>
    </citation>
    <scope>NUCLEOTIDE SEQUENCE</scope>
    <source>
        <strain evidence="1">A1P009</strain>
    </source>
</reference>
<dbReference type="EMBL" id="JAJQKU010000004">
    <property type="protein sequence ID" value="MCD9098060.1"/>
    <property type="molecule type" value="Genomic_DNA"/>
</dbReference>
<evidence type="ECO:0000313" key="2">
    <source>
        <dbReference type="Proteomes" id="UP001430360"/>
    </source>
</evidence>
<keyword evidence="2" id="KW-1185">Reference proteome</keyword>
<evidence type="ECO:0000313" key="1">
    <source>
        <dbReference type="EMBL" id="MCD9098060.1"/>
    </source>
</evidence>
<gene>
    <name evidence="1" type="ORF">LTT95_14035</name>
</gene>
<dbReference type="Proteomes" id="UP001430360">
    <property type="component" value="Unassembled WGS sequence"/>
</dbReference>
<proteinExistence type="predicted"/>
<name>A0ABS8UGN8_9GAMM</name>